<proteinExistence type="predicted"/>
<protein>
    <submittedName>
        <fullName evidence="1">Uncharacterized protein</fullName>
    </submittedName>
</protein>
<dbReference type="InterPro" id="IPR002156">
    <property type="entry name" value="RNaseH_domain"/>
</dbReference>
<dbReference type="Pfam" id="PF13456">
    <property type="entry name" value="RVT_3"/>
    <property type="match status" value="1"/>
</dbReference>
<sequence>MPIWATVTTTTLIHEDFIVANDGLKKPGSKPFLSSPTWYPPPPGTVPIFVDGAFLHDGGAGVGVVAWDSRGRVLGELAQPSPGINLHVFAEAAVVHAGLQFACERGWGNVTL</sequence>
<dbReference type="InterPro" id="IPR044730">
    <property type="entry name" value="RNase_H-like_dom_plant"/>
</dbReference>
<reference evidence="1 2" key="1">
    <citation type="journal article" date="2024" name="G3 (Bethesda)">
        <title>Genome assembly of Hibiscus sabdariffa L. provides insights into metabolisms of medicinal natural products.</title>
        <authorList>
            <person name="Kim T."/>
        </authorList>
    </citation>
    <scope>NUCLEOTIDE SEQUENCE [LARGE SCALE GENOMIC DNA]</scope>
    <source>
        <strain evidence="1">TK-2024</strain>
        <tissue evidence="1">Old leaves</tissue>
    </source>
</reference>
<gene>
    <name evidence="1" type="ORF">V6N12_014091</name>
</gene>
<keyword evidence="2" id="KW-1185">Reference proteome</keyword>
<comment type="caution">
    <text evidence="1">The sequence shown here is derived from an EMBL/GenBank/DDBJ whole genome shotgun (WGS) entry which is preliminary data.</text>
</comment>
<dbReference type="EMBL" id="JBBPBM010000040">
    <property type="protein sequence ID" value="KAK8525399.1"/>
    <property type="molecule type" value="Genomic_DNA"/>
</dbReference>
<dbReference type="Proteomes" id="UP001472677">
    <property type="component" value="Unassembled WGS sequence"/>
</dbReference>
<name>A0ABR2CXV0_9ROSI</name>
<dbReference type="CDD" id="cd06222">
    <property type="entry name" value="RNase_H_like"/>
    <property type="match status" value="1"/>
</dbReference>
<evidence type="ECO:0000313" key="1">
    <source>
        <dbReference type="EMBL" id="KAK8525399.1"/>
    </source>
</evidence>
<accession>A0ABR2CXV0</accession>
<evidence type="ECO:0000313" key="2">
    <source>
        <dbReference type="Proteomes" id="UP001472677"/>
    </source>
</evidence>
<organism evidence="1 2">
    <name type="scientific">Hibiscus sabdariffa</name>
    <name type="common">roselle</name>
    <dbReference type="NCBI Taxonomy" id="183260"/>
    <lineage>
        <taxon>Eukaryota</taxon>
        <taxon>Viridiplantae</taxon>
        <taxon>Streptophyta</taxon>
        <taxon>Embryophyta</taxon>
        <taxon>Tracheophyta</taxon>
        <taxon>Spermatophyta</taxon>
        <taxon>Magnoliopsida</taxon>
        <taxon>eudicotyledons</taxon>
        <taxon>Gunneridae</taxon>
        <taxon>Pentapetalae</taxon>
        <taxon>rosids</taxon>
        <taxon>malvids</taxon>
        <taxon>Malvales</taxon>
        <taxon>Malvaceae</taxon>
        <taxon>Malvoideae</taxon>
        <taxon>Hibiscus</taxon>
    </lineage>
</organism>